<dbReference type="Proteomes" id="UP001065613">
    <property type="component" value="Chromosome"/>
</dbReference>
<dbReference type="KEGG" id="wna:KA717_26295"/>
<evidence type="ECO:0000313" key="1">
    <source>
        <dbReference type="EMBL" id="UXE59343.1"/>
    </source>
</evidence>
<sequence>MTMFDKNSGHWIILLITAIALGKVLMFPALGQVAKPVNTVTRPRSLTSMDQAIPSQAIIRLANTKLPHPLIQGQGNLPLQALSGGLSWTMTVKTGEHSGQFLLDTGASISIVTAAWTKLLGLTGTPIPRENTRYAVAGNACREMDAALYALPPLILDKA</sequence>
<name>A0A977KT22_9CYAN</name>
<organism evidence="1">
    <name type="scientific">Woronichinia naegeliana WA131</name>
    <dbReference type="NCBI Taxonomy" id="2824559"/>
    <lineage>
        <taxon>Bacteria</taxon>
        <taxon>Bacillati</taxon>
        <taxon>Cyanobacteriota</taxon>
        <taxon>Cyanophyceae</taxon>
        <taxon>Synechococcales</taxon>
        <taxon>Coelosphaeriaceae</taxon>
        <taxon>Woronichinia</taxon>
    </lineage>
</organism>
<dbReference type="Gene3D" id="2.40.70.10">
    <property type="entry name" value="Acid Proteases"/>
    <property type="match status" value="1"/>
</dbReference>
<dbReference type="GO" id="GO:0006508">
    <property type="term" value="P:proteolysis"/>
    <property type="evidence" value="ECO:0007669"/>
    <property type="project" value="InterPro"/>
</dbReference>
<dbReference type="GO" id="GO:0004190">
    <property type="term" value="F:aspartic-type endopeptidase activity"/>
    <property type="evidence" value="ECO:0007669"/>
    <property type="project" value="InterPro"/>
</dbReference>
<proteinExistence type="predicted"/>
<dbReference type="AlphaFoldDB" id="A0A977KT22"/>
<dbReference type="EMBL" id="CP073041">
    <property type="protein sequence ID" value="UXE59343.1"/>
    <property type="molecule type" value="Genomic_DNA"/>
</dbReference>
<protein>
    <recommendedName>
        <fullName evidence="2">Peptidase A2 domain-containing protein</fullName>
    </recommendedName>
</protein>
<dbReference type="PROSITE" id="PS00141">
    <property type="entry name" value="ASP_PROTEASE"/>
    <property type="match status" value="1"/>
</dbReference>
<gene>
    <name evidence="1" type="ORF">KA717_26295</name>
</gene>
<accession>A0A977KT22</accession>
<dbReference type="InterPro" id="IPR021109">
    <property type="entry name" value="Peptidase_aspartic_dom_sf"/>
</dbReference>
<dbReference type="InterPro" id="IPR001969">
    <property type="entry name" value="Aspartic_peptidase_AS"/>
</dbReference>
<dbReference type="SUPFAM" id="SSF50630">
    <property type="entry name" value="Acid proteases"/>
    <property type="match status" value="1"/>
</dbReference>
<reference evidence="1" key="1">
    <citation type="submission" date="2021-04" db="EMBL/GenBank/DDBJ databases">
        <title>Genome sequence of Woronichinia naegeliana from Washington state freshwater lake bloom.</title>
        <authorList>
            <person name="Dreher T.W."/>
        </authorList>
    </citation>
    <scope>NUCLEOTIDE SEQUENCE</scope>
    <source>
        <strain evidence="1">WA131</strain>
    </source>
</reference>
<evidence type="ECO:0008006" key="2">
    <source>
        <dbReference type="Google" id="ProtNLM"/>
    </source>
</evidence>